<reference evidence="4 6" key="5">
    <citation type="journal article" date="2012" name="Curr. Microbiol.">
        <title>Re-annotation of two hyperthermophilic archaea Pyrococcus abyssi GE5 and Pyrococcus furiosus DSM 3638.</title>
        <authorList>
            <person name="Gao J."/>
            <person name="Wang J."/>
        </authorList>
    </citation>
    <scope>GENOME REANNOTATION</scope>
    <source>
        <strain evidence="4">GE5</strain>
        <strain evidence="6">GE5 / Orsay</strain>
    </source>
</reference>
<dbReference type="Proteomes" id="UP000000810">
    <property type="component" value="Chromosome"/>
</dbReference>
<dbReference type="SUPFAM" id="SSF47240">
    <property type="entry name" value="Ferritin-like"/>
    <property type="match status" value="1"/>
</dbReference>
<dbReference type="EMBL" id="HE613800">
    <property type="protein sequence ID" value="CCE70463.1"/>
    <property type="molecule type" value="Genomic_DNA"/>
</dbReference>
<dbReference type="PIR" id="F75082">
    <property type="entry name" value="F75082"/>
</dbReference>
<dbReference type="InterPro" id="IPR003251">
    <property type="entry name" value="Rr_diiron-bd_dom"/>
</dbReference>
<dbReference type="InterPro" id="IPR015838">
    <property type="entry name" value="UCP027923_rubrerythrin"/>
</dbReference>
<dbReference type="Pfam" id="PF05763">
    <property type="entry name" value="DUF835"/>
    <property type="match status" value="1"/>
</dbReference>
<keyword evidence="5" id="KW-1185">Reference proteome</keyword>
<dbReference type="InterPro" id="IPR009078">
    <property type="entry name" value="Ferritin-like_SF"/>
</dbReference>
<dbReference type="PATRIC" id="fig|272844.11.peg.1107"/>
<reference evidence="3" key="1">
    <citation type="submission" date="1999-07" db="EMBL/GenBank/DDBJ databases">
        <authorList>
            <person name="Genoscope"/>
        </authorList>
    </citation>
    <scope>NUCLEOTIDE SEQUENCE</scope>
    <source>
        <strain evidence="3">Orsay</strain>
    </source>
</reference>
<evidence type="ECO:0000259" key="2">
    <source>
        <dbReference type="Pfam" id="PF05763"/>
    </source>
</evidence>
<dbReference type="AlphaFoldDB" id="Q9UZU3"/>
<dbReference type="GO" id="GO:0016491">
    <property type="term" value="F:oxidoreductase activity"/>
    <property type="evidence" value="ECO:0007669"/>
    <property type="project" value="InterPro"/>
</dbReference>
<dbReference type="Pfam" id="PF02915">
    <property type="entry name" value="Rubrerythrin"/>
    <property type="match status" value="1"/>
</dbReference>
<evidence type="ECO:0000313" key="6">
    <source>
        <dbReference type="Proteomes" id="UP000009139"/>
    </source>
</evidence>
<evidence type="ECO:0000313" key="3">
    <source>
        <dbReference type="EMBL" id="CAB49963.1"/>
    </source>
</evidence>
<dbReference type="PIRSF" id="PIRSF027923">
    <property type="entry name" value="Rubrer_027923"/>
    <property type="match status" value="1"/>
</dbReference>
<dbReference type="HOGENOM" id="CLU_074025_0_0_2"/>
<dbReference type="GO" id="GO:0046872">
    <property type="term" value="F:metal ion binding"/>
    <property type="evidence" value="ECO:0007669"/>
    <property type="project" value="InterPro"/>
</dbReference>
<dbReference type="STRING" id="272844.PAB1671"/>
<dbReference type="eggNOG" id="arCOG01104">
    <property type="taxonomic scope" value="Archaea"/>
</dbReference>
<dbReference type="InterPro" id="IPR012347">
    <property type="entry name" value="Ferritin-like"/>
</dbReference>
<dbReference type="OrthoDB" id="86289at2157"/>
<name>Q9UZU3_PYRAB</name>
<evidence type="ECO:0000313" key="4">
    <source>
        <dbReference type="EMBL" id="CCE70463.1"/>
    </source>
</evidence>
<feature type="domain" description="Rubrerythrin diiron-binding" evidence="1">
    <location>
        <begin position="26"/>
        <end position="160"/>
    </location>
</feature>
<accession>Q9UZU3</accession>
<gene>
    <name evidence="3" type="ordered locus">PAB1671</name>
</gene>
<feature type="domain" description="DUF835" evidence="2">
    <location>
        <begin position="186"/>
        <end position="316"/>
    </location>
</feature>
<proteinExistence type="predicted"/>
<dbReference type="RefSeq" id="WP_010868171.1">
    <property type="nucleotide sequence ID" value="NC_000868.1"/>
</dbReference>
<sequence>MAELKLEAREYMEKIVKKLKDLSPKEILSYAIFNEEAEIRYYRELAKRSERESVRVLFLQMADESQEHHDRLYKLFKELYPNEEPVEVDAPPVEVAPFYPKFETVDDYLEALEYCMESELFAKETYEVLALKATNEDARVLFAQLAEMENDHYLRLKKLYNLLTSFKQKKILPEDLEPGGYLLSDRTKARYLFLDMLSKSKEAYLFTRENPEKVKEWLKRDDINIIWVTNLPGKGRISPRMLIEPESVLCEILKAGNVVVLLENLEILVLITDFRKLFECISRLRDIAISSGSYLIVHAKKEAVGEREWALLESELAPIE</sequence>
<reference evidence="3" key="2">
    <citation type="journal article" date="2000" name="J. Mol. Biol.">
        <title>Archaeal homologs of eukaryotic methylation guide small nucleolar RNAs: lessons from the Pyrococcus genomes.</title>
        <authorList>
            <person name="Gaspin C."/>
            <person name="Cavaille J."/>
            <person name="Erauso G."/>
        </authorList>
    </citation>
    <scope>NUCLEOTIDE SEQUENCE</scope>
    <source>
        <strain evidence="3">Orsay</strain>
    </source>
</reference>
<evidence type="ECO:0000313" key="5">
    <source>
        <dbReference type="Proteomes" id="UP000000810"/>
    </source>
</evidence>
<dbReference type="PANTHER" id="PTHR33531:SF10">
    <property type="entry name" value="BLR7895 PROTEIN"/>
    <property type="match status" value="1"/>
</dbReference>
<dbReference type="Proteomes" id="UP000009139">
    <property type="component" value="Chromosome"/>
</dbReference>
<organism evidence="3 5">
    <name type="scientific">Pyrococcus abyssi (strain GE5 / Orsay)</name>
    <dbReference type="NCBI Taxonomy" id="272844"/>
    <lineage>
        <taxon>Archaea</taxon>
        <taxon>Methanobacteriati</taxon>
        <taxon>Methanobacteriota</taxon>
        <taxon>Thermococci</taxon>
        <taxon>Thermococcales</taxon>
        <taxon>Thermococcaceae</taxon>
        <taxon>Pyrococcus</taxon>
    </lineage>
</organism>
<dbReference type="EMBL" id="AJ248286">
    <property type="protein sequence ID" value="CAB49963.1"/>
    <property type="molecule type" value="Genomic_DNA"/>
</dbReference>
<dbReference type="eggNOG" id="arCOG03797">
    <property type="taxonomic scope" value="Archaea"/>
</dbReference>
<evidence type="ECO:0000259" key="1">
    <source>
        <dbReference type="Pfam" id="PF02915"/>
    </source>
</evidence>
<dbReference type="CDD" id="cd01045">
    <property type="entry name" value="Ferritin_like_AB"/>
    <property type="match status" value="1"/>
</dbReference>
<reference evidence="3 5" key="4">
    <citation type="journal article" date="2003" name="Mol. Microbiol.">
        <title>An integrated analysis of the genome of the hyperthermophilic archaeon Pyrococcus abyssi.</title>
        <authorList>
            <person name="Cohen G."/>
            <person name="Barbe V."/>
            <person name="Flament D."/>
            <person name="Galperin M."/>
            <person name="Heilig R."/>
            <person name="Ripp R."/>
            <person name="Lecompte O."/>
            <person name="Prieur D."/>
            <person name="Poch O."/>
            <person name="Quellerou J."/>
            <person name="Thierry J.C."/>
            <person name="Van der Oost J."/>
            <person name="Weissenbach J."/>
            <person name="Zivanovic Y."/>
            <person name="Forterre P."/>
        </authorList>
    </citation>
    <scope>NUCLEOTIDE SEQUENCE [LARGE SCALE GENOMIC DNA]</scope>
    <source>
        <strain evidence="5">GE5 / Orsay</strain>
        <strain evidence="3">Orsay</strain>
    </source>
</reference>
<dbReference type="Gene3D" id="1.20.1260.10">
    <property type="match status" value="1"/>
</dbReference>
<protein>
    <submittedName>
        <fullName evidence="4">Rubrerythrin-related protein, fused to C-terminal DUF835 domain</fullName>
    </submittedName>
</protein>
<reference evidence="3" key="3">
    <citation type="journal article" date="2001" name="Genome Res.">
        <title>Genome evolution at the genus level: comparison of three complete genomes of hyperthermophilic archaea.</title>
        <authorList>
            <person name="Lecompte O."/>
            <person name="Ripp R."/>
            <person name="Puzos-Barbe V."/>
            <person name="Duprat S."/>
            <person name="Heilig R."/>
            <person name="Dietrich J."/>
            <person name="Thierry J.C."/>
            <person name="Poch O."/>
        </authorList>
    </citation>
    <scope>NUCLEOTIDE SEQUENCE</scope>
    <source>
        <strain evidence="3">Orsay</strain>
    </source>
</reference>
<dbReference type="PANTHER" id="PTHR33531">
    <property type="entry name" value="RUBRERYTHRIN SUBFAMILY"/>
    <property type="match status" value="1"/>
</dbReference>
<dbReference type="KEGG" id="pab:PAB1671"/>
<dbReference type="InterPro" id="IPR008553">
    <property type="entry name" value="DUF835"/>
</dbReference>